<evidence type="ECO:0000256" key="1">
    <source>
        <dbReference type="ARBA" id="ARBA00002442"/>
    </source>
</evidence>
<keyword evidence="15" id="KW-1185">Reference proteome</keyword>
<evidence type="ECO:0000256" key="9">
    <source>
        <dbReference type="ARBA" id="ARBA00022748"/>
    </source>
</evidence>
<dbReference type="GO" id="GO:0017004">
    <property type="term" value="P:cytochrome complex assembly"/>
    <property type="evidence" value="ECO:0007669"/>
    <property type="project" value="UniProtKB-KW"/>
</dbReference>
<dbReference type="PANTHER" id="PTHR30070:SF1">
    <property type="entry name" value="CYTOCHROME C BIOGENESIS B-RELATED"/>
    <property type="match status" value="1"/>
</dbReference>
<evidence type="ECO:0000256" key="8">
    <source>
        <dbReference type="ARBA" id="ARBA00022692"/>
    </source>
</evidence>
<name>A0A380MZL6_9GAMM</name>
<feature type="transmembrane region" description="Helical" evidence="13">
    <location>
        <begin position="161"/>
        <end position="181"/>
    </location>
</feature>
<dbReference type="PRINTS" id="PR01414">
    <property type="entry name" value="CCMBBIOGNSIS"/>
</dbReference>
<evidence type="ECO:0000256" key="12">
    <source>
        <dbReference type="PIRNR" id="PIRNR002764"/>
    </source>
</evidence>
<dbReference type="Proteomes" id="UP000254601">
    <property type="component" value="Unassembled WGS sequence"/>
</dbReference>
<dbReference type="RefSeq" id="WP_115306152.1">
    <property type="nucleotide sequence ID" value="NZ_UHIC01000001.1"/>
</dbReference>
<gene>
    <name evidence="14" type="primary">ccmB</name>
    <name evidence="14" type="ORF">NCTC13337_02577</name>
</gene>
<evidence type="ECO:0000313" key="14">
    <source>
        <dbReference type="EMBL" id="SUO97708.1"/>
    </source>
</evidence>
<keyword evidence="9 12" id="KW-0201">Cytochrome c-type biogenesis</keyword>
<comment type="subcellular location">
    <subcellularLocation>
        <location evidence="2">Cell inner membrane</location>
        <topology evidence="2">Multi-pass membrane protein</topology>
    </subcellularLocation>
</comment>
<evidence type="ECO:0000256" key="3">
    <source>
        <dbReference type="ARBA" id="ARBA00010544"/>
    </source>
</evidence>
<reference evidence="14 15" key="1">
    <citation type="submission" date="2018-06" db="EMBL/GenBank/DDBJ databases">
        <authorList>
            <consortium name="Pathogen Informatics"/>
            <person name="Doyle S."/>
        </authorList>
    </citation>
    <scope>NUCLEOTIDE SEQUENCE [LARGE SCALE GENOMIC DNA]</scope>
    <source>
        <strain evidence="14 15">NCTC13337</strain>
    </source>
</reference>
<dbReference type="InterPro" id="IPR003544">
    <property type="entry name" value="Cyt_c_biogenesis_CcmB"/>
</dbReference>
<dbReference type="AlphaFoldDB" id="A0A380MZL6"/>
<evidence type="ECO:0000256" key="13">
    <source>
        <dbReference type="SAM" id="Phobius"/>
    </source>
</evidence>
<keyword evidence="11 12" id="KW-0472">Membrane</keyword>
<accession>A0A380MZL6</accession>
<dbReference type="Pfam" id="PF03379">
    <property type="entry name" value="CcmB"/>
    <property type="match status" value="1"/>
</dbReference>
<keyword evidence="7 12" id="KW-0997">Cell inner membrane</keyword>
<organism evidence="14 15">
    <name type="scientific">Suttonella ornithocola</name>
    <dbReference type="NCBI Taxonomy" id="279832"/>
    <lineage>
        <taxon>Bacteria</taxon>
        <taxon>Pseudomonadati</taxon>
        <taxon>Pseudomonadota</taxon>
        <taxon>Gammaproteobacteria</taxon>
        <taxon>Cardiobacteriales</taxon>
        <taxon>Cardiobacteriaceae</taxon>
        <taxon>Suttonella</taxon>
    </lineage>
</organism>
<dbReference type="InterPro" id="IPR026031">
    <property type="entry name" value="Cyt_c_CcmB_bac"/>
</dbReference>
<dbReference type="PIRSF" id="PIRSF002764">
    <property type="entry name" value="CcmB"/>
    <property type="match status" value="1"/>
</dbReference>
<dbReference type="PANTHER" id="PTHR30070">
    <property type="entry name" value="HEME EXPORTER PROTEIN B"/>
    <property type="match status" value="1"/>
</dbReference>
<dbReference type="GO" id="GO:0015232">
    <property type="term" value="F:heme transmembrane transporter activity"/>
    <property type="evidence" value="ECO:0007669"/>
    <property type="project" value="InterPro"/>
</dbReference>
<keyword evidence="10 13" id="KW-1133">Transmembrane helix</keyword>
<keyword evidence="8 13" id="KW-0812">Transmembrane</keyword>
<dbReference type="GO" id="GO:0005886">
    <property type="term" value="C:plasma membrane"/>
    <property type="evidence" value="ECO:0007669"/>
    <property type="project" value="UniProtKB-SubCell"/>
</dbReference>
<evidence type="ECO:0000256" key="7">
    <source>
        <dbReference type="ARBA" id="ARBA00022519"/>
    </source>
</evidence>
<feature type="transmembrane region" description="Helical" evidence="13">
    <location>
        <begin position="130"/>
        <end position="154"/>
    </location>
</feature>
<feature type="transmembrane region" description="Helical" evidence="13">
    <location>
        <begin position="193"/>
        <end position="217"/>
    </location>
</feature>
<evidence type="ECO:0000256" key="4">
    <source>
        <dbReference type="ARBA" id="ARBA00016452"/>
    </source>
</evidence>
<protein>
    <recommendedName>
        <fullName evidence="4 12">Heme exporter protein B</fullName>
    </recommendedName>
</protein>
<evidence type="ECO:0000256" key="11">
    <source>
        <dbReference type="ARBA" id="ARBA00023136"/>
    </source>
</evidence>
<dbReference type="OrthoDB" id="9799895at2"/>
<dbReference type="GO" id="GO:1903607">
    <property type="term" value="P:cytochrome c biosynthetic process"/>
    <property type="evidence" value="ECO:0007669"/>
    <property type="project" value="TreeGrafter"/>
</dbReference>
<keyword evidence="5 12" id="KW-0813">Transport</keyword>
<comment type="similarity">
    <text evidence="3 12">Belongs to the CcmB/CycW/HelB family.</text>
</comment>
<evidence type="ECO:0000313" key="15">
    <source>
        <dbReference type="Proteomes" id="UP000254601"/>
    </source>
</evidence>
<keyword evidence="6 12" id="KW-1003">Cell membrane</keyword>
<proteinExistence type="inferred from homology"/>
<sequence length="222" mass="24496">MFNSFSLLIRRELLGHWRNPQSILQPILFFALTLCLFPIALGADNASLQQISPAALWIVLLLSTLLGAEKIFRLDYDTGILAQDRLHFSELWLAVFSKIIAAWLQFILPLLLILPILALLLHLPYYHLPIIALLLTMGSFCLLLIGTMGAALSLSGTQSTFLLFLIVVPFYIPILIIGVTATHDALIGLPTQAQIALLGALLFFSLITVLPFSALAIRNQPL</sequence>
<dbReference type="EMBL" id="UHIC01000001">
    <property type="protein sequence ID" value="SUO97708.1"/>
    <property type="molecule type" value="Genomic_DNA"/>
</dbReference>
<feature type="transmembrane region" description="Helical" evidence="13">
    <location>
        <begin position="93"/>
        <end position="118"/>
    </location>
</feature>
<comment type="function">
    <text evidence="1 12">Required for the export of heme to the periplasm for the biogenesis of c-type cytochromes.</text>
</comment>
<evidence type="ECO:0000256" key="2">
    <source>
        <dbReference type="ARBA" id="ARBA00004429"/>
    </source>
</evidence>
<evidence type="ECO:0000256" key="10">
    <source>
        <dbReference type="ARBA" id="ARBA00022989"/>
    </source>
</evidence>
<evidence type="ECO:0000256" key="6">
    <source>
        <dbReference type="ARBA" id="ARBA00022475"/>
    </source>
</evidence>
<evidence type="ECO:0000256" key="5">
    <source>
        <dbReference type="ARBA" id="ARBA00022448"/>
    </source>
</evidence>